<name>A0A1Y5EJN6_COLPS</name>
<comment type="caution">
    <text evidence="4">The sequence shown here is derived from an EMBL/GenBank/DDBJ whole genome shotgun (WGS) entry which is preliminary data.</text>
</comment>
<evidence type="ECO:0000313" key="5">
    <source>
        <dbReference type="Proteomes" id="UP000243053"/>
    </source>
</evidence>
<dbReference type="Gene3D" id="2.130.10.10">
    <property type="entry name" value="YVTN repeat-like/Quinoprotein amine dehydrogenase"/>
    <property type="match status" value="2"/>
</dbReference>
<proteinExistence type="predicted"/>
<gene>
    <name evidence="4" type="ORF">A9Q75_05525</name>
</gene>
<dbReference type="GO" id="GO:0015979">
    <property type="term" value="P:photosynthesis"/>
    <property type="evidence" value="ECO:0007669"/>
    <property type="project" value="UniProtKB-KW"/>
</dbReference>
<reference evidence="5" key="1">
    <citation type="journal article" date="2017" name="Proc. Natl. Acad. Sci. U.S.A.">
        <title>Simulation of Deepwater Horizon oil plume reveals substrate specialization within a complex community of hydrocarbon degraders.</title>
        <authorList>
            <person name="Hu P."/>
            <person name="Dubinsky E.A."/>
            <person name="Probst A.J."/>
            <person name="Wang J."/>
            <person name="Sieber C.M.K."/>
            <person name="Tom L.M."/>
            <person name="Gardinali P."/>
            <person name="Banfield J.F."/>
            <person name="Atlas R.M."/>
            <person name="Andersen G.L."/>
        </authorList>
    </citation>
    <scope>NUCLEOTIDE SEQUENCE [LARGE SCALE GENOMIC DNA]</scope>
</reference>
<evidence type="ECO:0000259" key="3">
    <source>
        <dbReference type="Pfam" id="PF14870"/>
    </source>
</evidence>
<evidence type="ECO:0000313" key="4">
    <source>
        <dbReference type="EMBL" id="OUR82630.1"/>
    </source>
</evidence>
<protein>
    <recommendedName>
        <fullName evidence="3">Photosynthesis system II assembly factor Ycf48/Hcf136-like domain-containing protein</fullName>
    </recommendedName>
</protein>
<dbReference type="Pfam" id="PF14870">
    <property type="entry name" value="PSII_BNR"/>
    <property type="match status" value="1"/>
</dbReference>
<dbReference type="InterPro" id="IPR015943">
    <property type="entry name" value="WD40/YVTN_repeat-like_dom_sf"/>
</dbReference>
<accession>A0A1Y5EJN6</accession>
<dbReference type="PANTHER" id="PTHR47199:SF2">
    <property type="entry name" value="PHOTOSYSTEM II STABILITY_ASSEMBLY FACTOR HCF136, CHLOROPLASTIC"/>
    <property type="match status" value="1"/>
</dbReference>
<dbReference type="AlphaFoldDB" id="A0A1Y5EJN6"/>
<sequence length="338" mass="36496">MQNKAAGLYQDTLDLPALTMASAQHSLLLDIAFVGERIVAVGERGHILYSDDHGENWQQAQVDSRAQLNAVFFIDDNTGWAVGEDALIMQTTDGGVSWHKQFDDRDAEVRGPLLDIYFKNAEQGFAIGVFNKLYFTDNGGENWQNWQEHADNLDEWHFFSMAVSDGHNAESSSGNSSIYLTSEVGLLFRSTDGGENFSPLQTDHDGSFHGLLVKRDSTGKDVLLAFGVGGKLFSSTDSGNSWLAIATGIESGLAGGSWLTDGSALIVGANGVMLKVSSDLKHVAKYQRDNGLPLNNVMQTGPDSLVLVGLGGIQRMLLTELVSPSIKRVSSSTGVQHD</sequence>
<dbReference type="InterPro" id="IPR028203">
    <property type="entry name" value="PSII_CF48-like_dom"/>
</dbReference>
<dbReference type="EMBL" id="MAAF01000038">
    <property type="protein sequence ID" value="OUR82630.1"/>
    <property type="molecule type" value="Genomic_DNA"/>
</dbReference>
<keyword evidence="1" id="KW-0602">Photosynthesis</keyword>
<dbReference type="CDD" id="cd15482">
    <property type="entry name" value="Sialidase_non-viral"/>
    <property type="match status" value="1"/>
</dbReference>
<keyword evidence="2" id="KW-0604">Photosystem II</keyword>
<evidence type="ECO:0000256" key="1">
    <source>
        <dbReference type="ARBA" id="ARBA00022531"/>
    </source>
</evidence>
<evidence type="ECO:0000256" key="2">
    <source>
        <dbReference type="ARBA" id="ARBA00023276"/>
    </source>
</evidence>
<organism evidence="4 5">
    <name type="scientific">Colwellia psychrerythraea</name>
    <name type="common">Vibrio psychroerythus</name>
    <dbReference type="NCBI Taxonomy" id="28229"/>
    <lineage>
        <taxon>Bacteria</taxon>
        <taxon>Pseudomonadati</taxon>
        <taxon>Pseudomonadota</taxon>
        <taxon>Gammaproteobacteria</taxon>
        <taxon>Alteromonadales</taxon>
        <taxon>Colwelliaceae</taxon>
        <taxon>Colwellia</taxon>
    </lineage>
</organism>
<dbReference type="PANTHER" id="PTHR47199">
    <property type="entry name" value="PHOTOSYSTEM II STABILITY/ASSEMBLY FACTOR HCF136, CHLOROPLASTIC"/>
    <property type="match status" value="1"/>
</dbReference>
<feature type="domain" description="Photosynthesis system II assembly factor Ycf48/Hcf136-like" evidence="3">
    <location>
        <begin position="56"/>
        <end position="143"/>
    </location>
</feature>
<dbReference type="Proteomes" id="UP000243053">
    <property type="component" value="Unassembled WGS sequence"/>
</dbReference>
<dbReference type="SUPFAM" id="SSF110296">
    <property type="entry name" value="Oligoxyloglucan reducing end-specific cellobiohydrolase"/>
    <property type="match status" value="1"/>
</dbReference>
<dbReference type="GO" id="GO:0009523">
    <property type="term" value="C:photosystem II"/>
    <property type="evidence" value="ECO:0007669"/>
    <property type="project" value="UniProtKB-KW"/>
</dbReference>